<dbReference type="EMBL" id="BMYR01000025">
    <property type="protein sequence ID" value="GGW73904.1"/>
    <property type="molecule type" value="Genomic_DNA"/>
</dbReference>
<sequence>MPINIYNSDTSERVDWLCDEDWELPSQIEELSVWLKKNSDQLKPAKYVADIGFDIRPDACGGGAVLSVESMRIMSYLGMELFLSEYPDGDGE</sequence>
<dbReference type="Proteomes" id="UP000634667">
    <property type="component" value="Unassembled WGS sequence"/>
</dbReference>
<accession>A0ABQ2WU52</accession>
<comment type="caution">
    <text evidence="1">The sequence shown here is derived from an EMBL/GenBank/DDBJ whole genome shotgun (WGS) entry which is preliminary data.</text>
</comment>
<reference evidence="2" key="1">
    <citation type="journal article" date="2019" name="Int. J. Syst. Evol. Microbiol.">
        <title>The Global Catalogue of Microorganisms (GCM) 10K type strain sequencing project: providing services to taxonomists for standard genome sequencing and annotation.</title>
        <authorList>
            <consortium name="The Broad Institute Genomics Platform"/>
            <consortium name="The Broad Institute Genome Sequencing Center for Infectious Disease"/>
            <person name="Wu L."/>
            <person name="Ma J."/>
        </authorList>
    </citation>
    <scope>NUCLEOTIDE SEQUENCE [LARGE SCALE GENOMIC DNA]</scope>
    <source>
        <strain evidence="2">KCTC 23723</strain>
    </source>
</reference>
<gene>
    <name evidence="1" type="ORF">GCM10008111_32200</name>
</gene>
<protein>
    <recommendedName>
        <fullName evidence="3">DUF4279 domain-containing protein</fullName>
    </recommendedName>
</protein>
<keyword evidence="2" id="KW-1185">Reference proteome</keyword>
<name>A0ABQ2WU52_9ALTE</name>
<proteinExistence type="predicted"/>
<evidence type="ECO:0008006" key="3">
    <source>
        <dbReference type="Google" id="ProtNLM"/>
    </source>
</evidence>
<evidence type="ECO:0000313" key="2">
    <source>
        <dbReference type="Proteomes" id="UP000634667"/>
    </source>
</evidence>
<organism evidence="1 2">
    <name type="scientific">Alishewanella tabrizica</name>
    <dbReference type="NCBI Taxonomy" id="671278"/>
    <lineage>
        <taxon>Bacteria</taxon>
        <taxon>Pseudomonadati</taxon>
        <taxon>Pseudomonadota</taxon>
        <taxon>Gammaproteobacteria</taxon>
        <taxon>Alteromonadales</taxon>
        <taxon>Alteromonadaceae</taxon>
        <taxon>Alishewanella</taxon>
    </lineage>
</organism>
<evidence type="ECO:0000313" key="1">
    <source>
        <dbReference type="EMBL" id="GGW73904.1"/>
    </source>
</evidence>